<feature type="region of interest" description="Disordered" evidence="2">
    <location>
        <begin position="438"/>
        <end position="465"/>
    </location>
</feature>
<dbReference type="InterPro" id="IPR036398">
    <property type="entry name" value="CA_dom_sf"/>
</dbReference>
<keyword evidence="4" id="KW-0732">Signal</keyword>
<evidence type="ECO:0000313" key="7">
    <source>
        <dbReference type="Proteomes" id="UP000695023"/>
    </source>
</evidence>
<dbReference type="InterPro" id="IPR023561">
    <property type="entry name" value="Carbonic_anhydrase_a-class"/>
</dbReference>
<dbReference type="AlphaFoldDB" id="A0A9Y6MAU9"/>
<accession>A0A9Y6MAU9</accession>
<dbReference type="SMART" id="SM00060">
    <property type="entry name" value="FN3"/>
    <property type="match status" value="1"/>
</dbReference>
<dbReference type="Gene3D" id="2.60.40.10">
    <property type="entry name" value="Immunoglobulins"/>
    <property type="match status" value="1"/>
</dbReference>
<reference evidence="8" key="1">
    <citation type="submission" date="2025-08" db="UniProtKB">
        <authorList>
            <consortium name="RefSeq"/>
        </authorList>
    </citation>
    <scope>IDENTIFICATION</scope>
</reference>
<dbReference type="GeneID" id="102202942"/>
<evidence type="ECO:0000256" key="4">
    <source>
        <dbReference type="SAM" id="SignalP"/>
    </source>
</evidence>
<feature type="compositionally biased region" description="Basic and acidic residues" evidence="2">
    <location>
        <begin position="617"/>
        <end position="631"/>
    </location>
</feature>
<evidence type="ECO:0000259" key="6">
    <source>
        <dbReference type="PROSITE" id="PS51144"/>
    </source>
</evidence>
<dbReference type="SUPFAM" id="SSF49265">
    <property type="entry name" value="Fibronectin type III"/>
    <property type="match status" value="1"/>
</dbReference>
<feature type="domain" description="Fibronectin type-III" evidence="5">
    <location>
        <begin position="276"/>
        <end position="373"/>
    </location>
</feature>
<feature type="compositionally biased region" description="Polar residues" evidence="2">
    <location>
        <begin position="825"/>
        <end position="835"/>
    </location>
</feature>
<evidence type="ECO:0000256" key="2">
    <source>
        <dbReference type="SAM" id="MobiDB-lite"/>
    </source>
</evidence>
<comment type="similarity">
    <text evidence="1">Belongs to the alpha-carbonic anhydrase family.</text>
</comment>
<dbReference type="RefSeq" id="XP_013770712.1">
    <property type="nucleotide sequence ID" value="XM_013915258.1"/>
</dbReference>
<keyword evidence="3" id="KW-1133">Transmembrane helix</keyword>
<evidence type="ECO:0000256" key="1">
    <source>
        <dbReference type="ARBA" id="ARBA00010718"/>
    </source>
</evidence>
<feature type="region of interest" description="Disordered" evidence="2">
    <location>
        <begin position="601"/>
        <end position="664"/>
    </location>
</feature>
<dbReference type="PROSITE" id="PS51144">
    <property type="entry name" value="ALPHA_CA_2"/>
    <property type="match status" value="1"/>
</dbReference>
<feature type="region of interest" description="Disordered" evidence="2">
    <location>
        <begin position="701"/>
        <end position="730"/>
    </location>
</feature>
<dbReference type="Proteomes" id="UP000695023">
    <property type="component" value="Unplaced"/>
</dbReference>
<dbReference type="SMART" id="SM01057">
    <property type="entry name" value="Carb_anhydrase"/>
    <property type="match status" value="1"/>
</dbReference>
<dbReference type="PANTHER" id="PTHR18952">
    <property type="entry name" value="CARBONIC ANHYDRASE"/>
    <property type="match status" value="1"/>
</dbReference>
<organism evidence="7 8">
    <name type="scientific">Pundamilia nyererei</name>
    <dbReference type="NCBI Taxonomy" id="303518"/>
    <lineage>
        <taxon>Eukaryota</taxon>
        <taxon>Metazoa</taxon>
        <taxon>Chordata</taxon>
        <taxon>Craniata</taxon>
        <taxon>Vertebrata</taxon>
        <taxon>Euteleostomi</taxon>
        <taxon>Actinopterygii</taxon>
        <taxon>Neopterygii</taxon>
        <taxon>Teleostei</taxon>
        <taxon>Neoteleostei</taxon>
        <taxon>Acanthomorphata</taxon>
        <taxon>Ovalentaria</taxon>
        <taxon>Cichlomorphae</taxon>
        <taxon>Cichliformes</taxon>
        <taxon>Cichlidae</taxon>
        <taxon>African cichlids</taxon>
        <taxon>Pseudocrenilabrinae</taxon>
        <taxon>Haplochromini</taxon>
        <taxon>Pundamilia</taxon>
    </lineage>
</organism>
<feature type="domain" description="Alpha-carbonic anhydrase" evidence="6">
    <location>
        <begin position="36"/>
        <end position="296"/>
    </location>
</feature>
<dbReference type="GO" id="GO:0005886">
    <property type="term" value="C:plasma membrane"/>
    <property type="evidence" value="ECO:0007669"/>
    <property type="project" value="TreeGrafter"/>
</dbReference>
<sequence>METTGFWLLLAAHFILICQQAEGYGYRNQRKFSEDIDWSYAGTLNQNNWAKKFPSCSNAKQSPINIEQNLAQVKLQYQKLSFDGWENLTTNRTTIKNDGKTVTINVDGDFYVSGAGLRSKVKVGCITFHWGCCNASSEGSEHSLNGVKYPLEMQIYCYDPLRFDSLDESIKAGGRITALAVLFEISTEDNMNYAAIIEGINSVSRYGKSARVSPFTLQGLLPNSTEKYFIYNGSLTTPPCSEIVEWIIFKNTVAISDDQAQLDDTINMHYQVCSSEPENIQVAPHNLSSLLVTWERPRAVYDSSIDKYSVNYRLASTENAVSSEYLTDGDQDVGAILDDLLANTSYMIQVVAVCSNGLYGRSSNPLMVVMPIDNPENALDPASYEYSNEVKYDLDLTWDEIGQTKDHDLDWSATNLQRTTTSESPFLLLPTIRTTTVESGHRKVTKDPLPPLRATQSGQVLSNSEEMQQHSTSMWSPEMTLPPETKGRANFNANALFNLTKTTKENSLYTTTAPLHRTIKIDGVHGGITLNGKGKIKGGISTTAPTVTTSKADYINRGLSQQDYSGKVTTTTPTITSAKTKEGNVSQSGNTATNVMSHISNVSSTTSSSTSFIQTKTDPRLAHPTNKDNTTDRSLSTKPRGIPEIQTESSTSKPSSSPTKTSVQLSRILVQTTKPLSNATASASMESWFSVSSVLTPSPTASPTTLASEGQVIDTSTSASGSGLFPDSQEGIDQEWDMVQTSTSGESMLPYSMNVISSASPSSSSEAGQNPDDLDEHSSAFYFESESSNALSFEVGDTTTEAVTSASHWSLGREEGSSSGQSESLYDNETSSDFSISEHTERELTEEEPVADASNSSHESRVGSIREQERKAVVPLAVISTLTVLGLIALICVLVYWR</sequence>
<name>A0A9Y6MAU9_9CICH</name>
<keyword evidence="3" id="KW-0472">Membrane</keyword>
<dbReference type="InterPro" id="IPR001148">
    <property type="entry name" value="CA_dom"/>
</dbReference>
<dbReference type="Pfam" id="PF00194">
    <property type="entry name" value="Carb_anhydrase"/>
    <property type="match status" value="1"/>
</dbReference>
<dbReference type="PANTHER" id="PTHR18952:SF84">
    <property type="entry name" value="CARBONIC ANHYDRASE 14"/>
    <property type="match status" value="1"/>
</dbReference>
<dbReference type="GO" id="GO:0004089">
    <property type="term" value="F:carbonate dehydratase activity"/>
    <property type="evidence" value="ECO:0007669"/>
    <property type="project" value="InterPro"/>
</dbReference>
<gene>
    <name evidence="8" type="primary">LOC102202942</name>
</gene>
<dbReference type="Pfam" id="PF00041">
    <property type="entry name" value="fn3"/>
    <property type="match status" value="1"/>
</dbReference>
<feature type="region of interest" description="Disordered" evidence="2">
    <location>
        <begin position="755"/>
        <end position="776"/>
    </location>
</feature>
<feature type="chain" id="PRO_5041345145" evidence="4">
    <location>
        <begin position="24"/>
        <end position="898"/>
    </location>
</feature>
<protein>
    <submittedName>
        <fullName evidence="8">Receptor-type tyrosine-protein phosphatase zeta</fullName>
    </submittedName>
</protein>
<dbReference type="GO" id="GO:0008270">
    <property type="term" value="F:zinc ion binding"/>
    <property type="evidence" value="ECO:0007669"/>
    <property type="project" value="InterPro"/>
</dbReference>
<feature type="signal peptide" evidence="4">
    <location>
        <begin position="1"/>
        <end position="23"/>
    </location>
</feature>
<evidence type="ECO:0000256" key="3">
    <source>
        <dbReference type="SAM" id="Phobius"/>
    </source>
</evidence>
<proteinExistence type="inferred from homology"/>
<dbReference type="InterPro" id="IPR013783">
    <property type="entry name" value="Ig-like_fold"/>
</dbReference>
<evidence type="ECO:0000313" key="8">
    <source>
        <dbReference type="RefSeq" id="XP_013770712.1"/>
    </source>
</evidence>
<keyword evidence="7" id="KW-1185">Reference proteome</keyword>
<keyword evidence="8" id="KW-0675">Receptor</keyword>
<dbReference type="SUPFAM" id="SSF51069">
    <property type="entry name" value="Carbonic anhydrase"/>
    <property type="match status" value="1"/>
</dbReference>
<evidence type="ECO:0000259" key="5">
    <source>
        <dbReference type="PROSITE" id="PS50853"/>
    </source>
</evidence>
<feature type="region of interest" description="Disordered" evidence="2">
    <location>
        <begin position="804"/>
        <end position="865"/>
    </location>
</feature>
<dbReference type="InterPro" id="IPR003961">
    <property type="entry name" value="FN3_dom"/>
</dbReference>
<dbReference type="PROSITE" id="PS50853">
    <property type="entry name" value="FN3"/>
    <property type="match status" value="1"/>
</dbReference>
<dbReference type="CDD" id="cd00063">
    <property type="entry name" value="FN3"/>
    <property type="match status" value="1"/>
</dbReference>
<feature type="compositionally biased region" description="Low complexity" evidence="2">
    <location>
        <begin position="649"/>
        <end position="662"/>
    </location>
</feature>
<keyword evidence="3" id="KW-0812">Transmembrane</keyword>
<dbReference type="Gene3D" id="3.10.200.10">
    <property type="entry name" value="Alpha carbonic anhydrase"/>
    <property type="match status" value="1"/>
</dbReference>
<feature type="transmembrane region" description="Helical" evidence="3">
    <location>
        <begin position="872"/>
        <end position="897"/>
    </location>
</feature>
<dbReference type="InterPro" id="IPR036116">
    <property type="entry name" value="FN3_sf"/>
</dbReference>
<feature type="compositionally biased region" description="Polar residues" evidence="2">
    <location>
        <begin position="454"/>
        <end position="465"/>
    </location>
</feature>